<evidence type="ECO:0000313" key="3">
    <source>
        <dbReference type="RefSeq" id="XP_033770194.1"/>
    </source>
</evidence>
<sequence>MSVRGTSMHKEKFVTRNRTNLAQGEMRKMAPQQRARHIGHEELNKEVMQSMLTSKNRLIKQDKLRQQQDIEQIKQAKVVGQLKAAEARNRIRVKRLRFQCMRAQEIKHLITYQPRAMAAVRLEVFLPPRQEIQFPRDPMGKLERARVEDILGDEGELTIKRTS</sequence>
<dbReference type="OrthoDB" id="10045727at2759"/>
<dbReference type="Pfam" id="PF15478">
    <property type="entry name" value="LKAAEAR"/>
    <property type="match status" value="1"/>
</dbReference>
<dbReference type="Proteomes" id="UP000515159">
    <property type="component" value="Chromosome 11"/>
</dbReference>
<dbReference type="PANTHER" id="PTHR35665:SF1">
    <property type="entry name" value="PROTEIN LKAAEAR1"/>
    <property type="match status" value="1"/>
</dbReference>
<reference evidence="2 3" key="1">
    <citation type="submission" date="2025-04" db="UniProtKB">
        <authorList>
            <consortium name="RefSeq"/>
        </authorList>
    </citation>
    <scope>IDENTIFICATION</scope>
</reference>
<dbReference type="RefSeq" id="XP_033770195.1">
    <property type="nucleotide sequence ID" value="XM_033914304.1"/>
</dbReference>
<dbReference type="AlphaFoldDB" id="A0A6P8N475"/>
<evidence type="ECO:0000313" key="4">
    <source>
        <dbReference type="RefSeq" id="XP_033770195.1"/>
    </source>
</evidence>
<dbReference type="RefSeq" id="XP_033770194.1">
    <property type="nucleotide sequence ID" value="XM_033914303.1"/>
</dbReference>
<name>A0A6P8N475_GEOSA</name>
<dbReference type="KEGG" id="gsh:117345526"/>
<accession>A0A6P8N475</accession>
<dbReference type="RefSeq" id="XP_033770192.1">
    <property type="nucleotide sequence ID" value="XM_033914301.1"/>
</dbReference>
<evidence type="ECO:0000313" key="1">
    <source>
        <dbReference type="Proteomes" id="UP000515159"/>
    </source>
</evidence>
<dbReference type="RefSeq" id="XP_033770196.1">
    <property type="nucleotide sequence ID" value="XM_033914305.1"/>
</dbReference>
<dbReference type="InterPro" id="IPR029152">
    <property type="entry name" value="LKAAEAR1"/>
</dbReference>
<evidence type="ECO:0000313" key="2">
    <source>
        <dbReference type="RefSeq" id="XP_033770192.1"/>
    </source>
</evidence>
<dbReference type="RefSeq" id="XP_033770197.1">
    <property type="nucleotide sequence ID" value="XM_033914306.1"/>
</dbReference>
<protein>
    <submittedName>
        <fullName evidence="2 3">Protein LKAAEAR1</fullName>
    </submittedName>
</protein>
<dbReference type="PANTHER" id="PTHR35665">
    <property type="entry name" value="PROTEIN LKAAEAR1"/>
    <property type="match status" value="1"/>
</dbReference>
<proteinExistence type="predicted"/>
<dbReference type="GeneID" id="117345526"/>
<gene>
    <name evidence="2 3 4 5 6" type="primary">LKAAEAR1</name>
</gene>
<keyword evidence="1" id="KW-1185">Reference proteome</keyword>
<evidence type="ECO:0000313" key="6">
    <source>
        <dbReference type="RefSeq" id="XP_033770197.1"/>
    </source>
</evidence>
<evidence type="ECO:0000313" key="5">
    <source>
        <dbReference type="RefSeq" id="XP_033770196.1"/>
    </source>
</evidence>
<dbReference type="CTD" id="198437"/>
<organism evidence="1 6">
    <name type="scientific">Geotrypetes seraphini</name>
    <name type="common">Gaboon caecilian</name>
    <name type="synonym">Caecilia seraphini</name>
    <dbReference type="NCBI Taxonomy" id="260995"/>
    <lineage>
        <taxon>Eukaryota</taxon>
        <taxon>Metazoa</taxon>
        <taxon>Chordata</taxon>
        <taxon>Craniata</taxon>
        <taxon>Vertebrata</taxon>
        <taxon>Euteleostomi</taxon>
        <taxon>Amphibia</taxon>
        <taxon>Gymnophiona</taxon>
        <taxon>Geotrypetes</taxon>
    </lineage>
</organism>